<dbReference type="EMBL" id="ANOH01000152">
    <property type="protein sequence ID" value="EMI56394.1"/>
    <property type="molecule type" value="Genomic_DNA"/>
</dbReference>
<dbReference type="AlphaFoldDB" id="M5U549"/>
<accession>M5U549</accession>
<gene>
    <name evidence="1" type="ORF">RSSM_02189</name>
</gene>
<reference evidence="1 2" key="1">
    <citation type="journal article" date="2013" name="Mar. Genomics">
        <title>Expression of sulfatases in Rhodopirellula baltica and the diversity of sulfatases in the genus Rhodopirellula.</title>
        <authorList>
            <person name="Wegner C.E."/>
            <person name="Richter-Heitmann T."/>
            <person name="Klindworth A."/>
            <person name="Klockow C."/>
            <person name="Richter M."/>
            <person name="Achstetter T."/>
            <person name="Glockner F.O."/>
            <person name="Harder J."/>
        </authorList>
    </citation>
    <scope>NUCLEOTIDE SEQUENCE [LARGE SCALE GENOMIC DNA]</scope>
    <source>
        <strain evidence="1 2">SM41</strain>
    </source>
</reference>
<comment type="caution">
    <text evidence="1">The sequence shown here is derived from an EMBL/GenBank/DDBJ whole genome shotgun (WGS) entry which is preliminary data.</text>
</comment>
<dbReference type="Proteomes" id="UP000011885">
    <property type="component" value="Unassembled WGS sequence"/>
</dbReference>
<evidence type="ECO:0000313" key="2">
    <source>
        <dbReference type="Proteomes" id="UP000011885"/>
    </source>
</evidence>
<keyword evidence="2" id="KW-1185">Reference proteome</keyword>
<sequence length="59" mass="6947">MRLRPRLVRSPRWELFPARPREKDDEKSAEFSAATLQHRIEPKVLIEFVSAGIRKGRFA</sequence>
<evidence type="ECO:0000313" key="1">
    <source>
        <dbReference type="EMBL" id="EMI56394.1"/>
    </source>
</evidence>
<protein>
    <submittedName>
        <fullName evidence="1">Uncharacterized protein</fullName>
    </submittedName>
</protein>
<proteinExistence type="predicted"/>
<dbReference type="PATRIC" id="fig|1263870.3.peg.2334"/>
<name>M5U549_9BACT</name>
<organism evidence="1 2">
    <name type="scientific">Rhodopirellula sallentina SM41</name>
    <dbReference type="NCBI Taxonomy" id="1263870"/>
    <lineage>
        <taxon>Bacteria</taxon>
        <taxon>Pseudomonadati</taxon>
        <taxon>Planctomycetota</taxon>
        <taxon>Planctomycetia</taxon>
        <taxon>Pirellulales</taxon>
        <taxon>Pirellulaceae</taxon>
        <taxon>Rhodopirellula</taxon>
    </lineage>
</organism>